<proteinExistence type="inferred from homology"/>
<dbReference type="InterPro" id="IPR033756">
    <property type="entry name" value="YlxH/NBP35"/>
</dbReference>
<dbReference type="InterPro" id="IPR000808">
    <property type="entry name" value="Mrp-like_CS"/>
</dbReference>
<keyword evidence="4 7" id="KW-0408">Iron</keyword>
<dbReference type="HAMAP" id="MF_02040">
    <property type="entry name" value="Mrp_NBP35"/>
    <property type="match status" value="1"/>
</dbReference>
<evidence type="ECO:0000256" key="4">
    <source>
        <dbReference type="ARBA" id="ARBA00023004"/>
    </source>
</evidence>
<keyword evidence="1 7" id="KW-0479">Metal-binding</keyword>
<keyword evidence="2 7" id="KW-0547">Nucleotide-binding</keyword>
<dbReference type="Gene3D" id="3.40.50.300">
    <property type="entry name" value="P-loop containing nucleotide triphosphate hydrolases"/>
    <property type="match status" value="1"/>
</dbReference>
<dbReference type="NCBIfam" id="NF008669">
    <property type="entry name" value="PRK11670.1"/>
    <property type="match status" value="1"/>
</dbReference>
<dbReference type="GO" id="GO:0051539">
    <property type="term" value="F:4 iron, 4 sulfur cluster binding"/>
    <property type="evidence" value="ECO:0007669"/>
    <property type="project" value="TreeGrafter"/>
</dbReference>
<dbReference type="InterPro" id="IPR027417">
    <property type="entry name" value="P-loop_NTPase"/>
</dbReference>
<dbReference type="GO" id="GO:0005524">
    <property type="term" value="F:ATP binding"/>
    <property type="evidence" value="ECO:0007669"/>
    <property type="project" value="UniProtKB-UniRule"/>
</dbReference>
<comment type="caution">
    <text evidence="8">The sequence shown here is derived from an EMBL/GenBank/DDBJ whole genome shotgun (WGS) entry which is preliminary data.</text>
</comment>
<keyword evidence="3 7" id="KW-0067">ATP-binding</keyword>
<evidence type="ECO:0000313" key="8">
    <source>
        <dbReference type="EMBL" id="OAJ94030.1"/>
    </source>
</evidence>
<reference evidence="8 9" key="1">
    <citation type="journal article" date="2016" name="Syst. Appl. Microbiol.">
        <title>Vibrio bivalvicida sp. nov., a novel larval pathogen for bivalve molluscs reared in a hatchery.</title>
        <authorList>
            <person name="Dubert J."/>
            <person name="Romalde J.L."/>
            <person name="Prado S."/>
            <person name="Barja J.L."/>
        </authorList>
    </citation>
    <scope>NUCLEOTIDE SEQUENCE [LARGE SCALE GENOMIC DNA]</scope>
    <source>
        <strain evidence="8 9">605</strain>
    </source>
</reference>
<dbReference type="AlphaFoldDB" id="A0A177XZM8"/>
<dbReference type="GO" id="GO:0140663">
    <property type="term" value="F:ATP-dependent FeS chaperone activity"/>
    <property type="evidence" value="ECO:0007669"/>
    <property type="project" value="InterPro"/>
</dbReference>
<dbReference type="GO" id="GO:0016887">
    <property type="term" value="F:ATP hydrolysis activity"/>
    <property type="evidence" value="ECO:0007669"/>
    <property type="project" value="UniProtKB-UniRule"/>
</dbReference>
<gene>
    <name evidence="8" type="ORF">APB76_12530</name>
</gene>
<comment type="similarity">
    <text evidence="6 7">Belongs to the Mrp/NBP35 ATP-binding proteins family.</text>
</comment>
<accession>A0A177XZM8</accession>
<evidence type="ECO:0000256" key="1">
    <source>
        <dbReference type="ARBA" id="ARBA00022723"/>
    </source>
</evidence>
<dbReference type="EMBL" id="LLEI02000032">
    <property type="protein sequence ID" value="OAJ94030.1"/>
    <property type="molecule type" value="Genomic_DNA"/>
</dbReference>
<comment type="subunit">
    <text evidence="7">Homodimer.</text>
</comment>
<dbReference type="InterPro" id="IPR019591">
    <property type="entry name" value="Mrp/NBP35_ATP-bd"/>
</dbReference>
<comment type="function">
    <text evidence="7">Binds and transfers iron-sulfur (Fe-S) clusters to target apoproteins. Can hydrolyze ATP.</text>
</comment>
<dbReference type="SUPFAM" id="SSF52540">
    <property type="entry name" value="P-loop containing nucleoside triphosphate hydrolases"/>
    <property type="match status" value="1"/>
</dbReference>
<evidence type="ECO:0000256" key="2">
    <source>
        <dbReference type="ARBA" id="ARBA00022741"/>
    </source>
</evidence>
<dbReference type="PANTHER" id="PTHR42961">
    <property type="entry name" value="IRON-SULFUR PROTEIN NUBPL"/>
    <property type="match status" value="1"/>
</dbReference>
<evidence type="ECO:0000256" key="5">
    <source>
        <dbReference type="ARBA" id="ARBA00023014"/>
    </source>
</evidence>
<dbReference type="FunFam" id="3.40.50.300:FF:000418">
    <property type="entry name" value="Iron-sulfur cluster carrier protein"/>
    <property type="match status" value="1"/>
</dbReference>
<dbReference type="RefSeq" id="WP_054961498.1">
    <property type="nucleotide sequence ID" value="NZ_LLEI02000032.1"/>
</dbReference>
<organism evidence="8 9">
    <name type="scientific">Vibrio bivalvicida</name>
    <dbReference type="NCBI Taxonomy" id="1276888"/>
    <lineage>
        <taxon>Bacteria</taxon>
        <taxon>Pseudomonadati</taxon>
        <taxon>Pseudomonadota</taxon>
        <taxon>Gammaproteobacteria</taxon>
        <taxon>Vibrionales</taxon>
        <taxon>Vibrionaceae</taxon>
        <taxon>Vibrio</taxon>
        <taxon>Vibrio oreintalis group</taxon>
    </lineage>
</organism>
<sequence>MRQFTSKQDFCDWLNQFEHPSLAPGWASTANVVSVEANRFTIEIPFAANILTQDLSDWMRAAQDKREVGSFSYNIVVAPKSLETHVPASVKGVKNVIAVTSAKGGVGKSTTSVNLALALAKSGAKVGLLDADIYGPSVPLMLGKTNAQPEVRDNKWMQPIAAHGISTHSIGYLVSKDEAAIWRGPMAAKALAQLLNETEWPELDYLVIDMPPGTGDIQLTLAQQVPVTGAVIVTTPQDLALADARKGAAMFNKVDVPVIGLVENMSYHICSHCGEKEHIFGAGGAEKMASEYGLDLLAQVPLHIQMREDIDKGMPTVAARPESDHAQQYLALAEAVSSRLYWRGKTKPDSIMFTMVD</sequence>
<feature type="binding site" evidence="7">
    <location>
        <begin position="102"/>
        <end position="109"/>
    </location>
    <ligand>
        <name>ATP</name>
        <dbReference type="ChEBI" id="CHEBI:30616"/>
    </ligand>
</feature>
<evidence type="ECO:0000256" key="7">
    <source>
        <dbReference type="HAMAP-Rule" id="MF_02040"/>
    </source>
</evidence>
<evidence type="ECO:0000313" key="9">
    <source>
        <dbReference type="Proteomes" id="UP000078406"/>
    </source>
</evidence>
<keyword evidence="7" id="KW-0378">Hydrolase</keyword>
<dbReference type="CDD" id="cd02037">
    <property type="entry name" value="Mrp_NBP35"/>
    <property type="match status" value="1"/>
</dbReference>
<protein>
    <recommendedName>
        <fullName evidence="7">Iron-sulfur cluster carrier protein</fullName>
    </recommendedName>
</protein>
<dbReference type="GO" id="GO:0005829">
    <property type="term" value="C:cytosol"/>
    <property type="evidence" value="ECO:0007669"/>
    <property type="project" value="TreeGrafter"/>
</dbReference>
<evidence type="ECO:0000256" key="3">
    <source>
        <dbReference type="ARBA" id="ARBA00022840"/>
    </source>
</evidence>
<dbReference type="GO" id="GO:0016226">
    <property type="term" value="P:iron-sulfur cluster assembly"/>
    <property type="evidence" value="ECO:0007669"/>
    <property type="project" value="InterPro"/>
</dbReference>
<dbReference type="Proteomes" id="UP000078406">
    <property type="component" value="Unassembled WGS sequence"/>
</dbReference>
<dbReference type="InterPro" id="IPR044304">
    <property type="entry name" value="NUBPL-like"/>
</dbReference>
<evidence type="ECO:0000256" key="6">
    <source>
        <dbReference type="ARBA" id="ARBA00024036"/>
    </source>
</evidence>
<dbReference type="GO" id="GO:0046872">
    <property type="term" value="F:metal ion binding"/>
    <property type="evidence" value="ECO:0007669"/>
    <property type="project" value="UniProtKB-KW"/>
</dbReference>
<dbReference type="PANTHER" id="PTHR42961:SF2">
    <property type="entry name" value="IRON-SULFUR PROTEIN NUBPL"/>
    <property type="match status" value="1"/>
</dbReference>
<dbReference type="Pfam" id="PF10609">
    <property type="entry name" value="ParA"/>
    <property type="match status" value="1"/>
</dbReference>
<keyword evidence="5 7" id="KW-0411">Iron-sulfur</keyword>
<dbReference type="PROSITE" id="PS01215">
    <property type="entry name" value="MRP"/>
    <property type="match status" value="1"/>
</dbReference>
<name>A0A177XZM8_9VIBR</name>